<dbReference type="STRING" id="1182545.A0A072NZ56"/>
<accession>A0A072NZ56</accession>
<dbReference type="GeneID" id="25285521"/>
<feature type="region of interest" description="Disordered" evidence="1">
    <location>
        <begin position="184"/>
        <end position="203"/>
    </location>
</feature>
<protein>
    <submittedName>
        <fullName evidence="2">Uncharacterized protein</fullName>
    </submittedName>
</protein>
<proteinExistence type="predicted"/>
<dbReference type="VEuPathDB" id="FungiDB:A1O9_10617"/>
<dbReference type="AlphaFoldDB" id="A0A072NZ56"/>
<dbReference type="RefSeq" id="XP_013255759.1">
    <property type="nucleotide sequence ID" value="XM_013400305.1"/>
</dbReference>
<name>A0A072NZ56_9EURO</name>
<dbReference type="EMBL" id="AMGV01000014">
    <property type="protein sequence ID" value="KEF53169.1"/>
    <property type="molecule type" value="Genomic_DNA"/>
</dbReference>
<dbReference type="HOGENOM" id="CLU_045136_0_0_1"/>
<dbReference type="PANTHER" id="PTHR38887">
    <property type="entry name" value="CHROMOSOME 21, WHOLE GENOME SHOTGUN SEQUENCE"/>
    <property type="match status" value="1"/>
</dbReference>
<organism evidence="2 3">
    <name type="scientific">Exophiala aquamarina CBS 119918</name>
    <dbReference type="NCBI Taxonomy" id="1182545"/>
    <lineage>
        <taxon>Eukaryota</taxon>
        <taxon>Fungi</taxon>
        <taxon>Dikarya</taxon>
        <taxon>Ascomycota</taxon>
        <taxon>Pezizomycotina</taxon>
        <taxon>Eurotiomycetes</taxon>
        <taxon>Chaetothyriomycetidae</taxon>
        <taxon>Chaetothyriales</taxon>
        <taxon>Herpotrichiellaceae</taxon>
        <taxon>Exophiala</taxon>
    </lineage>
</organism>
<dbReference type="PANTHER" id="PTHR38887:SF1">
    <property type="entry name" value="RAS MODIFICATION PROTEIN ERF4"/>
    <property type="match status" value="1"/>
</dbReference>
<dbReference type="OrthoDB" id="3068835at2759"/>
<dbReference type="Proteomes" id="UP000027920">
    <property type="component" value="Unassembled WGS sequence"/>
</dbReference>
<feature type="region of interest" description="Disordered" evidence="1">
    <location>
        <begin position="262"/>
        <end position="283"/>
    </location>
</feature>
<evidence type="ECO:0000313" key="2">
    <source>
        <dbReference type="EMBL" id="KEF53169.1"/>
    </source>
</evidence>
<dbReference type="InterPro" id="IPR053221">
    <property type="entry name" value="Burnettramic_acid_biosynth"/>
</dbReference>
<keyword evidence="3" id="KW-1185">Reference proteome</keyword>
<evidence type="ECO:0000313" key="3">
    <source>
        <dbReference type="Proteomes" id="UP000027920"/>
    </source>
</evidence>
<reference evidence="2 3" key="1">
    <citation type="submission" date="2013-03" db="EMBL/GenBank/DDBJ databases">
        <title>The Genome Sequence of Exophiala aquamarina CBS 119918.</title>
        <authorList>
            <consortium name="The Broad Institute Genomics Platform"/>
            <person name="Cuomo C."/>
            <person name="de Hoog S."/>
            <person name="Gorbushina A."/>
            <person name="Walker B."/>
            <person name="Young S.K."/>
            <person name="Zeng Q."/>
            <person name="Gargeya S."/>
            <person name="Fitzgerald M."/>
            <person name="Haas B."/>
            <person name="Abouelleil A."/>
            <person name="Allen A.W."/>
            <person name="Alvarado L."/>
            <person name="Arachchi H.M."/>
            <person name="Berlin A.M."/>
            <person name="Chapman S.B."/>
            <person name="Gainer-Dewar J."/>
            <person name="Goldberg J."/>
            <person name="Griggs A."/>
            <person name="Gujja S."/>
            <person name="Hansen M."/>
            <person name="Howarth C."/>
            <person name="Imamovic A."/>
            <person name="Ireland A."/>
            <person name="Larimer J."/>
            <person name="McCowan C."/>
            <person name="Murphy C."/>
            <person name="Pearson M."/>
            <person name="Poon T.W."/>
            <person name="Priest M."/>
            <person name="Roberts A."/>
            <person name="Saif S."/>
            <person name="Shea T."/>
            <person name="Sisk P."/>
            <person name="Sykes S."/>
            <person name="Wortman J."/>
            <person name="Nusbaum C."/>
            <person name="Birren B."/>
        </authorList>
    </citation>
    <scope>NUCLEOTIDE SEQUENCE [LARGE SCALE GENOMIC DNA]</scope>
    <source>
        <strain evidence="2 3">CBS 119918</strain>
    </source>
</reference>
<gene>
    <name evidence="2" type="ORF">A1O9_10617</name>
</gene>
<evidence type="ECO:0000256" key="1">
    <source>
        <dbReference type="SAM" id="MobiDB-lite"/>
    </source>
</evidence>
<feature type="compositionally biased region" description="Polar residues" evidence="1">
    <location>
        <begin position="194"/>
        <end position="203"/>
    </location>
</feature>
<comment type="caution">
    <text evidence="2">The sequence shown here is derived from an EMBL/GenBank/DDBJ whole genome shotgun (WGS) entry which is preliminary data.</text>
</comment>
<sequence>MLYVQYSSRNGRLEKLIAIPSATSARESGFLRAYPPSLAAFSISVSEFLHFIDTINHVSAKSPPLQVLSLAGNIVGLVPLATTQMVGTAINLGAEVGAAAVTYGRSEMELRKANKELFGPRGLKVEVAKLDAVARLTGMPILNSNGRFNKNIALLKPLDESDMDISMDSRRLEALGPWIAPLEIQRGRPPMPASASQTESKFGQFQARLDEKGKARREKKAVAKRHELQQDYDKDYKEIQSKLEQDLSKREEELAKDLKEIQKDMDKAKRKKKPDRQNEEMEKLERKMAKAVEESENKVAKITREYEKDLGKLEMDKLKGDKEEKRMREILWLVVREIDGQDETPLGALWRQAREE</sequence>